<keyword evidence="3" id="KW-1185">Reference proteome</keyword>
<sequence>MNEDQDRPQEDILAANDNGTAETRLDTAVLTLARLLGRQIAREAFERLSAANDNRQAGDDREAR</sequence>
<accession>A0A967F2X8</accession>
<proteinExistence type="predicted"/>
<evidence type="ECO:0000256" key="1">
    <source>
        <dbReference type="SAM" id="MobiDB-lite"/>
    </source>
</evidence>
<name>A0A967F2X8_9PROT</name>
<feature type="compositionally biased region" description="Basic and acidic residues" evidence="1">
    <location>
        <begin position="1"/>
        <end position="10"/>
    </location>
</feature>
<organism evidence="2 3">
    <name type="scientific">Pelagibius litoralis</name>
    <dbReference type="NCBI Taxonomy" id="374515"/>
    <lineage>
        <taxon>Bacteria</taxon>
        <taxon>Pseudomonadati</taxon>
        <taxon>Pseudomonadota</taxon>
        <taxon>Alphaproteobacteria</taxon>
        <taxon>Rhodospirillales</taxon>
        <taxon>Rhodovibrionaceae</taxon>
        <taxon>Pelagibius</taxon>
    </lineage>
</organism>
<evidence type="ECO:0000313" key="2">
    <source>
        <dbReference type="EMBL" id="NIA72038.1"/>
    </source>
</evidence>
<protein>
    <submittedName>
        <fullName evidence="2">Uncharacterized protein</fullName>
    </submittedName>
</protein>
<reference evidence="2" key="1">
    <citation type="submission" date="2020-03" db="EMBL/GenBank/DDBJ databases">
        <title>Genome of Pelagibius litoralis DSM 21314T.</title>
        <authorList>
            <person name="Wang G."/>
        </authorList>
    </citation>
    <scope>NUCLEOTIDE SEQUENCE</scope>
    <source>
        <strain evidence="2">DSM 21314</strain>
    </source>
</reference>
<gene>
    <name evidence="2" type="ORF">HBA54_25895</name>
</gene>
<comment type="caution">
    <text evidence="2">The sequence shown here is derived from an EMBL/GenBank/DDBJ whole genome shotgun (WGS) entry which is preliminary data.</text>
</comment>
<dbReference type="Proteomes" id="UP000761264">
    <property type="component" value="Unassembled WGS sequence"/>
</dbReference>
<feature type="region of interest" description="Disordered" evidence="1">
    <location>
        <begin position="1"/>
        <end position="21"/>
    </location>
</feature>
<dbReference type="EMBL" id="JAAQPH010000031">
    <property type="protein sequence ID" value="NIA72038.1"/>
    <property type="molecule type" value="Genomic_DNA"/>
</dbReference>
<evidence type="ECO:0000313" key="3">
    <source>
        <dbReference type="Proteomes" id="UP000761264"/>
    </source>
</evidence>
<dbReference type="RefSeq" id="WP_167230655.1">
    <property type="nucleotide sequence ID" value="NZ_JAAQPH010000031.1"/>
</dbReference>
<dbReference type="AlphaFoldDB" id="A0A967F2X8"/>